<dbReference type="EMBL" id="JARQZJ010000121">
    <property type="protein sequence ID" value="KAK9887822.1"/>
    <property type="molecule type" value="Genomic_DNA"/>
</dbReference>
<keyword evidence="3" id="KW-0862">Zinc</keyword>
<dbReference type="Proteomes" id="UP001431783">
    <property type="component" value="Unassembled WGS sequence"/>
</dbReference>
<comment type="caution">
    <text evidence="6">The sequence shown here is derived from an EMBL/GenBank/DDBJ whole genome shotgun (WGS) entry which is preliminary data.</text>
</comment>
<dbReference type="Pfam" id="PF17180">
    <property type="entry name" value="Zn_ribbon_3CxxC_2"/>
    <property type="match status" value="1"/>
</dbReference>
<name>A0AAW1V699_9CUCU</name>
<dbReference type="Gene3D" id="4.10.60.10">
    <property type="entry name" value="Zinc finger, CCHC-type"/>
    <property type="match status" value="1"/>
</dbReference>
<dbReference type="Pfam" id="PF23490">
    <property type="entry name" value="ZCCHC24_C"/>
    <property type="match status" value="1"/>
</dbReference>
<dbReference type="InterPro" id="IPR001878">
    <property type="entry name" value="Znf_CCHC"/>
</dbReference>
<dbReference type="Pfam" id="PF13696">
    <property type="entry name" value="zf-CCHC_2"/>
    <property type="match status" value="1"/>
</dbReference>
<keyword evidence="2 4" id="KW-0863">Zinc-finger</keyword>
<dbReference type="InterPro" id="IPR036875">
    <property type="entry name" value="Znf_CCHC_sf"/>
</dbReference>
<accession>A0AAW1V699</accession>
<sequence length="270" mass="31511">MFMQTLTKIHYEYGHEQTVENHFYGITKVRSCVSKVRKSVPCPISRIMAPTATMLSQPNNYPSMNNRKRQDLNCNTTNSLLSQYTPAALFPYLPLDKTTDYQSKLLSNSWNPFANNRFQYNPYNSYSNNNSIQDSVTDITEQLADLNILERRQLKKPPPSYLCHLCFQKGHYIKDCPKARPKEEGKTPYQGRKRCFGEYKCPKCKRKWMSGNSWSNMGQECIKCHINVYPHKQRPLEKPDGLDVSDQSKVHPQHLCQMCKELGYYCRKVQ</sequence>
<dbReference type="InterPro" id="IPR033446">
    <property type="entry name" value="ZCCHC24_Znf-3CxxC"/>
</dbReference>
<evidence type="ECO:0000256" key="2">
    <source>
        <dbReference type="ARBA" id="ARBA00022771"/>
    </source>
</evidence>
<organism evidence="6 7">
    <name type="scientific">Henosepilachna vigintioctopunctata</name>
    <dbReference type="NCBI Taxonomy" id="420089"/>
    <lineage>
        <taxon>Eukaryota</taxon>
        <taxon>Metazoa</taxon>
        <taxon>Ecdysozoa</taxon>
        <taxon>Arthropoda</taxon>
        <taxon>Hexapoda</taxon>
        <taxon>Insecta</taxon>
        <taxon>Pterygota</taxon>
        <taxon>Neoptera</taxon>
        <taxon>Endopterygota</taxon>
        <taxon>Coleoptera</taxon>
        <taxon>Polyphaga</taxon>
        <taxon>Cucujiformia</taxon>
        <taxon>Coccinelloidea</taxon>
        <taxon>Coccinellidae</taxon>
        <taxon>Epilachninae</taxon>
        <taxon>Epilachnini</taxon>
        <taxon>Henosepilachna</taxon>
    </lineage>
</organism>
<evidence type="ECO:0000313" key="6">
    <source>
        <dbReference type="EMBL" id="KAK9887822.1"/>
    </source>
</evidence>
<evidence type="ECO:0000259" key="5">
    <source>
        <dbReference type="PROSITE" id="PS50158"/>
    </source>
</evidence>
<dbReference type="SMART" id="SM01328">
    <property type="entry name" value="zf-3CxxC"/>
    <property type="match status" value="1"/>
</dbReference>
<dbReference type="PROSITE" id="PS50158">
    <property type="entry name" value="ZF_CCHC"/>
    <property type="match status" value="1"/>
</dbReference>
<evidence type="ECO:0000256" key="3">
    <source>
        <dbReference type="ARBA" id="ARBA00022833"/>
    </source>
</evidence>
<dbReference type="GO" id="GO:0008270">
    <property type="term" value="F:zinc ion binding"/>
    <property type="evidence" value="ECO:0007669"/>
    <property type="project" value="UniProtKB-KW"/>
</dbReference>
<dbReference type="GO" id="GO:0003676">
    <property type="term" value="F:nucleic acid binding"/>
    <property type="evidence" value="ECO:0007669"/>
    <property type="project" value="InterPro"/>
</dbReference>
<dbReference type="InterPro" id="IPR027377">
    <property type="entry name" value="ZAR1/RTP1-5-like_Znf-3CxxC"/>
</dbReference>
<gene>
    <name evidence="6" type="ORF">WA026_000137</name>
</gene>
<evidence type="ECO:0000256" key="1">
    <source>
        <dbReference type="ARBA" id="ARBA00022723"/>
    </source>
</evidence>
<evidence type="ECO:0000256" key="4">
    <source>
        <dbReference type="PROSITE-ProRule" id="PRU00047"/>
    </source>
</evidence>
<reference evidence="6 7" key="1">
    <citation type="submission" date="2023-03" db="EMBL/GenBank/DDBJ databases">
        <title>Genome insight into feeding habits of ladybird beetles.</title>
        <authorList>
            <person name="Li H.-S."/>
            <person name="Huang Y.-H."/>
            <person name="Pang H."/>
        </authorList>
    </citation>
    <scope>NUCLEOTIDE SEQUENCE [LARGE SCALE GENOMIC DNA]</scope>
    <source>
        <strain evidence="6">SYSU_2023b</strain>
        <tissue evidence="6">Whole body</tissue>
    </source>
</reference>
<protein>
    <recommendedName>
        <fullName evidence="5">CCHC-type domain-containing protein</fullName>
    </recommendedName>
</protein>
<dbReference type="InterPro" id="IPR057809">
    <property type="entry name" value="ZCCHC24_C"/>
</dbReference>
<dbReference type="AlphaFoldDB" id="A0AAW1V699"/>
<keyword evidence="1" id="KW-0479">Metal-binding</keyword>
<dbReference type="InterPro" id="IPR025829">
    <property type="entry name" value="Zn_knuckle_CX2CX3GHX4C"/>
</dbReference>
<proteinExistence type="predicted"/>
<evidence type="ECO:0000313" key="7">
    <source>
        <dbReference type="Proteomes" id="UP001431783"/>
    </source>
</evidence>
<feature type="domain" description="CCHC-type" evidence="5">
    <location>
        <begin position="163"/>
        <end position="178"/>
    </location>
</feature>
<dbReference type="SUPFAM" id="SSF57756">
    <property type="entry name" value="Retrovirus zinc finger-like domains"/>
    <property type="match status" value="1"/>
</dbReference>
<keyword evidence="7" id="KW-1185">Reference proteome</keyword>